<feature type="transmembrane region" description="Helical" evidence="8">
    <location>
        <begin position="76"/>
        <end position="98"/>
    </location>
</feature>
<dbReference type="SUPFAM" id="SSF103473">
    <property type="entry name" value="MFS general substrate transporter"/>
    <property type="match status" value="1"/>
</dbReference>
<accession>A0A5C8PHF2</accession>
<evidence type="ECO:0000256" key="1">
    <source>
        <dbReference type="ARBA" id="ARBA00004651"/>
    </source>
</evidence>
<reference evidence="10 11" key="1">
    <citation type="submission" date="2019-06" db="EMBL/GenBank/DDBJ databases">
        <title>New taxonomy in bacterial strain CC-CFT640, isolated from vineyard.</title>
        <authorList>
            <person name="Lin S.-Y."/>
            <person name="Tsai C.-F."/>
            <person name="Young C.-C."/>
        </authorList>
    </citation>
    <scope>NUCLEOTIDE SEQUENCE [LARGE SCALE GENOMIC DNA]</scope>
    <source>
        <strain evidence="10 11">CC-CFT640</strain>
    </source>
</reference>
<feature type="transmembrane region" description="Helical" evidence="8">
    <location>
        <begin position="249"/>
        <end position="267"/>
    </location>
</feature>
<sequence length="422" mass="44133">MQIAPRSVGYVVLLVALSSFGPLTMSIYTPVMPLIGGALGASPDAVKLTLTSYMLGFAIGQLFYGPLSDRFGRRPVLLGGLLFFVATTIGCIYAHSIANLIAQRFFQGVGACAGVVIGRALARDVYEYRDMPRVMGWISLALNIAPAIAPSVGGYLGERFGWSATFWVLAVFSSVLFVVTTLGLPETNKHRSAAIDLVSLLRGSGAMLRDRLFLGYVLTMGFSFAINFGMIAGTPFILQDSLGFTPREFGLLVLISVSGFTAGGICNQMLIGRVAPPHILQGATTCHLVALTVMAVPAYFSTLAWWSIVVPHALLSFGSGMVVPTASAGAIGLHPKLAGTASSLFGLAQMGIGAFGTVVVAVLTGWAGHSAGIPMVGEWAGCRTVACGVPMPLVIGLAPFAISGALSAWMLRRVSRREAAGP</sequence>
<dbReference type="EMBL" id="VDUZ01000026">
    <property type="protein sequence ID" value="TXL73271.1"/>
    <property type="molecule type" value="Genomic_DNA"/>
</dbReference>
<protein>
    <recommendedName>
        <fullName evidence="8">Bcr/CflA family efflux transporter</fullName>
    </recommendedName>
</protein>
<gene>
    <name evidence="10" type="ORF">FHP25_21530</name>
</gene>
<keyword evidence="11" id="KW-1185">Reference proteome</keyword>
<dbReference type="CDD" id="cd17320">
    <property type="entry name" value="MFS_MdfA_MDR_like"/>
    <property type="match status" value="1"/>
</dbReference>
<proteinExistence type="inferred from homology"/>
<dbReference type="GO" id="GO:0005886">
    <property type="term" value="C:plasma membrane"/>
    <property type="evidence" value="ECO:0007669"/>
    <property type="project" value="UniProtKB-SubCell"/>
</dbReference>
<dbReference type="PANTHER" id="PTHR23502:SF132">
    <property type="entry name" value="POLYAMINE TRANSPORTER 2-RELATED"/>
    <property type="match status" value="1"/>
</dbReference>
<dbReference type="InterPro" id="IPR004812">
    <property type="entry name" value="Efflux_drug-R_Bcr/CmlA"/>
</dbReference>
<keyword evidence="7 8" id="KW-0472">Membrane</keyword>
<feature type="transmembrane region" description="Helical" evidence="8">
    <location>
        <begin position="288"/>
        <end position="308"/>
    </location>
</feature>
<comment type="caution">
    <text evidence="10">The sequence shown here is derived from an EMBL/GenBank/DDBJ whole genome shotgun (WGS) entry which is preliminary data.</text>
</comment>
<dbReference type="PANTHER" id="PTHR23502">
    <property type="entry name" value="MAJOR FACILITATOR SUPERFAMILY"/>
    <property type="match status" value="1"/>
</dbReference>
<name>A0A5C8PHF2_9HYPH</name>
<feature type="transmembrane region" description="Helical" evidence="8">
    <location>
        <begin position="212"/>
        <end position="237"/>
    </location>
</feature>
<feature type="transmembrane region" description="Helical" evidence="8">
    <location>
        <begin position="7"/>
        <end position="28"/>
    </location>
</feature>
<feature type="transmembrane region" description="Helical" evidence="8">
    <location>
        <begin position="314"/>
        <end position="333"/>
    </location>
</feature>
<evidence type="ECO:0000313" key="11">
    <source>
        <dbReference type="Proteomes" id="UP000321638"/>
    </source>
</evidence>
<dbReference type="Proteomes" id="UP000321638">
    <property type="component" value="Unassembled WGS sequence"/>
</dbReference>
<dbReference type="InterPro" id="IPR011701">
    <property type="entry name" value="MFS"/>
</dbReference>
<evidence type="ECO:0000256" key="2">
    <source>
        <dbReference type="ARBA" id="ARBA00006236"/>
    </source>
</evidence>
<keyword evidence="8" id="KW-0997">Cell inner membrane</keyword>
<comment type="subcellular location">
    <subcellularLocation>
        <location evidence="8">Cell inner membrane</location>
        <topology evidence="8">Multi-pass membrane protein</topology>
    </subcellularLocation>
    <subcellularLocation>
        <location evidence="1">Cell membrane</location>
        <topology evidence="1">Multi-pass membrane protein</topology>
    </subcellularLocation>
</comment>
<feature type="transmembrane region" description="Helical" evidence="8">
    <location>
        <begin position="162"/>
        <end position="184"/>
    </location>
</feature>
<evidence type="ECO:0000313" key="10">
    <source>
        <dbReference type="EMBL" id="TXL73271.1"/>
    </source>
</evidence>
<dbReference type="NCBIfam" id="TIGR00710">
    <property type="entry name" value="efflux_Bcr_CflA"/>
    <property type="match status" value="1"/>
</dbReference>
<dbReference type="RefSeq" id="WP_147849041.1">
    <property type="nucleotide sequence ID" value="NZ_VDUZ01000026.1"/>
</dbReference>
<keyword evidence="4" id="KW-1003">Cell membrane</keyword>
<feature type="transmembrane region" description="Helical" evidence="8">
    <location>
        <begin position="134"/>
        <end position="156"/>
    </location>
</feature>
<keyword evidence="3 8" id="KW-0813">Transport</keyword>
<evidence type="ECO:0000256" key="7">
    <source>
        <dbReference type="ARBA" id="ARBA00023136"/>
    </source>
</evidence>
<dbReference type="AlphaFoldDB" id="A0A5C8PHF2"/>
<organism evidence="10 11">
    <name type="scientific">Vineibacter terrae</name>
    <dbReference type="NCBI Taxonomy" id="2586908"/>
    <lineage>
        <taxon>Bacteria</taxon>
        <taxon>Pseudomonadati</taxon>
        <taxon>Pseudomonadota</taxon>
        <taxon>Alphaproteobacteria</taxon>
        <taxon>Hyphomicrobiales</taxon>
        <taxon>Vineibacter</taxon>
    </lineage>
</organism>
<evidence type="ECO:0000256" key="4">
    <source>
        <dbReference type="ARBA" id="ARBA00022475"/>
    </source>
</evidence>
<evidence type="ECO:0000256" key="5">
    <source>
        <dbReference type="ARBA" id="ARBA00022692"/>
    </source>
</evidence>
<evidence type="ECO:0000256" key="8">
    <source>
        <dbReference type="RuleBase" id="RU365088"/>
    </source>
</evidence>
<dbReference type="Gene3D" id="1.20.1720.10">
    <property type="entry name" value="Multidrug resistance protein D"/>
    <property type="match status" value="1"/>
</dbReference>
<feature type="domain" description="Major facilitator superfamily (MFS) profile" evidence="9">
    <location>
        <begin position="10"/>
        <end position="416"/>
    </location>
</feature>
<comment type="similarity">
    <text evidence="2 8">Belongs to the major facilitator superfamily. Bcr/CmlA family.</text>
</comment>
<feature type="transmembrane region" description="Helical" evidence="8">
    <location>
        <begin position="345"/>
        <end position="369"/>
    </location>
</feature>
<dbReference type="InterPro" id="IPR020846">
    <property type="entry name" value="MFS_dom"/>
</dbReference>
<dbReference type="OrthoDB" id="9800416at2"/>
<dbReference type="GO" id="GO:1990961">
    <property type="term" value="P:xenobiotic detoxification by transmembrane export across the plasma membrane"/>
    <property type="evidence" value="ECO:0007669"/>
    <property type="project" value="InterPro"/>
</dbReference>
<dbReference type="Pfam" id="PF07690">
    <property type="entry name" value="MFS_1"/>
    <property type="match status" value="1"/>
</dbReference>
<evidence type="ECO:0000259" key="9">
    <source>
        <dbReference type="PROSITE" id="PS50850"/>
    </source>
</evidence>
<feature type="transmembrane region" description="Helical" evidence="8">
    <location>
        <begin position="389"/>
        <end position="411"/>
    </location>
</feature>
<keyword evidence="5 8" id="KW-0812">Transmembrane</keyword>
<dbReference type="InterPro" id="IPR036259">
    <property type="entry name" value="MFS_trans_sf"/>
</dbReference>
<evidence type="ECO:0000256" key="6">
    <source>
        <dbReference type="ARBA" id="ARBA00022989"/>
    </source>
</evidence>
<dbReference type="PROSITE" id="PS50850">
    <property type="entry name" value="MFS"/>
    <property type="match status" value="1"/>
</dbReference>
<feature type="transmembrane region" description="Helical" evidence="8">
    <location>
        <begin position="48"/>
        <end position="64"/>
    </location>
</feature>
<evidence type="ECO:0000256" key="3">
    <source>
        <dbReference type="ARBA" id="ARBA00022448"/>
    </source>
</evidence>
<dbReference type="GO" id="GO:0042910">
    <property type="term" value="F:xenobiotic transmembrane transporter activity"/>
    <property type="evidence" value="ECO:0007669"/>
    <property type="project" value="InterPro"/>
</dbReference>
<keyword evidence="6 8" id="KW-1133">Transmembrane helix</keyword>
<feature type="transmembrane region" description="Helical" evidence="8">
    <location>
        <begin position="104"/>
        <end position="122"/>
    </location>
</feature>